<feature type="compositionally biased region" description="Polar residues" evidence="2">
    <location>
        <begin position="114"/>
        <end position="134"/>
    </location>
</feature>
<evidence type="ECO:0000256" key="1">
    <source>
        <dbReference type="SAM" id="Coils"/>
    </source>
</evidence>
<reference evidence="3 4" key="1">
    <citation type="submission" date="2023-08" db="EMBL/GenBank/DDBJ databases">
        <title>Black Yeasts Isolated from many extreme environments.</title>
        <authorList>
            <person name="Coleine C."/>
            <person name="Stajich J.E."/>
            <person name="Selbmann L."/>
        </authorList>
    </citation>
    <scope>NUCLEOTIDE SEQUENCE [LARGE SCALE GENOMIC DNA]</scope>
    <source>
        <strain evidence="3 4">CCFEE 5885</strain>
    </source>
</reference>
<organism evidence="3 4">
    <name type="scientific">Lithohypha guttulata</name>
    <dbReference type="NCBI Taxonomy" id="1690604"/>
    <lineage>
        <taxon>Eukaryota</taxon>
        <taxon>Fungi</taxon>
        <taxon>Dikarya</taxon>
        <taxon>Ascomycota</taxon>
        <taxon>Pezizomycotina</taxon>
        <taxon>Eurotiomycetes</taxon>
        <taxon>Chaetothyriomycetidae</taxon>
        <taxon>Chaetothyriales</taxon>
        <taxon>Trichomeriaceae</taxon>
        <taxon>Lithohypha</taxon>
    </lineage>
</organism>
<dbReference type="EMBL" id="JAVRRG010000059">
    <property type="protein sequence ID" value="KAK5092377.1"/>
    <property type="molecule type" value="Genomic_DNA"/>
</dbReference>
<gene>
    <name evidence="3" type="ORF">LTR24_005300</name>
</gene>
<feature type="region of interest" description="Disordered" evidence="2">
    <location>
        <begin position="114"/>
        <end position="148"/>
    </location>
</feature>
<feature type="compositionally biased region" description="Low complexity" evidence="2">
    <location>
        <begin position="221"/>
        <end position="236"/>
    </location>
</feature>
<evidence type="ECO:0000313" key="4">
    <source>
        <dbReference type="Proteomes" id="UP001345013"/>
    </source>
</evidence>
<comment type="caution">
    <text evidence="3">The sequence shown here is derived from an EMBL/GenBank/DDBJ whole genome shotgun (WGS) entry which is preliminary data.</text>
</comment>
<dbReference type="Proteomes" id="UP001345013">
    <property type="component" value="Unassembled WGS sequence"/>
</dbReference>
<feature type="compositionally biased region" description="Polar residues" evidence="2">
    <location>
        <begin position="1"/>
        <end position="13"/>
    </location>
</feature>
<feature type="coiled-coil region" evidence="1">
    <location>
        <begin position="58"/>
        <end position="85"/>
    </location>
</feature>
<proteinExistence type="predicted"/>
<evidence type="ECO:0000313" key="3">
    <source>
        <dbReference type="EMBL" id="KAK5092377.1"/>
    </source>
</evidence>
<feature type="region of interest" description="Disordered" evidence="2">
    <location>
        <begin position="1"/>
        <end position="46"/>
    </location>
</feature>
<keyword evidence="1" id="KW-0175">Coiled coil</keyword>
<feature type="region of interest" description="Disordered" evidence="2">
    <location>
        <begin position="220"/>
        <end position="242"/>
    </location>
</feature>
<accession>A0ABR0K9N2</accession>
<feature type="compositionally biased region" description="Basic and acidic residues" evidence="2">
    <location>
        <begin position="29"/>
        <end position="45"/>
    </location>
</feature>
<protein>
    <submittedName>
        <fullName evidence="3">Uncharacterized protein</fullName>
    </submittedName>
</protein>
<sequence length="386" mass="43416">MSSAPSTRRSSVTGVVLHEPSKSVPETPAKPRHEPEFRTVPESPKHNRLLSADHGLDIEILTHKLQLYQLELEEAELRLKHRRKMQDKQAADVAAAARFRNELDKSQRAEVQVETASKGSHARSTSLQTISTNAPPRASLPPRTTSMRVRSKRPQPLHLSSVPVMPQQVQSAALPIRRSKESDFGGDDMKRHWRRTTIAAGRNTSSRIILVSSPDMPPVPSLSASLSSVSPTTESPMTPQPTEDQIRRELETFALKEGAASVLSRRSSVISRRHMPAAFVPGDEDRLVPELAKSSRMVEAPTAWIDLGYDGESEPPSTPTLGRKKSFFKRFEKKNDVDALLDLYMTDEQLIEERQLKSKAMKLKRQTFFKRWQSSETSIHKFEKPK</sequence>
<evidence type="ECO:0000256" key="2">
    <source>
        <dbReference type="SAM" id="MobiDB-lite"/>
    </source>
</evidence>
<keyword evidence="4" id="KW-1185">Reference proteome</keyword>
<name>A0ABR0K9N2_9EURO</name>